<dbReference type="InterPro" id="IPR001932">
    <property type="entry name" value="PPM-type_phosphatase-like_dom"/>
</dbReference>
<dbReference type="CDD" id="cd00143">
    <property type="entry name" value="PP2Cc"/>
    <property type="match status" value="1"/>
</dbReference>
<name>A0A5J4WEA0_9EUKA</name>
<dbReference type="InterPro" id="IPR015655">
    <property type="entry name" value="PP2C"/>
</dbReference>
<feature type="non-terminal residue" evidence="3">
    <location>
        <position position="834"/>
    </location>
</feature>
<proteinExistence type="predicted"/>
<protein>
    <recommendedName>
        <fullName evidence="2">PPM-type phosphatase domain-containing protein</fullName>
    </recommendedName>
</protein>
<feature type="region of interest" description="Disordered" evidence="1">
    <location>
        <begin position="662"/>
        <end position="746"/>
    </location>
</feature>
<feature type="compositionally biased region" description="Polar residues" evidence="1">
    <location>
        <begin position="712"/>
        <end position="724"/>
    </location>
</feature>
<feature type="compositionally biased region" description="Polar residues" evidence="1">
    <location>
        <begin position="144"/>
        <end position="156"/>
    </location>
</feature>
<sequence>MSVEVSKDQDTQESKSPDQQSKTIKGKTEQSNKGQGPETTSKSLMQSKNGSDYKRIVIRGEFSHQPGTHYGFFRSENQSFQGQAKKQTGTRQLQVGYNKNVGEQKHATQWGTRTVNFERSSWHHQPFEGSNLNTRPYYNEVPKTASSTTRNAQYDLNKNEKRSASSHKNKRLSNTYSSTAEFHQPPNEPLESEVQNLKHERELLLAEIIQLRKLVPHSQVARHVEEEQIAKTLRRRKRWGGGVTLQAQLAFAHDKNGKFMEDDCLCVQLGGGHPIIAVAGVFDGHSHDRKSGKKAATIARNNITPMLLSAYEEQTKGQGPSNSKDIDMNLLVGSTFQRIEKRMKEVTSSKQFDMVGTTASIVLLVGTSVMHYNKYGEPTINPMVESGFHPPEEDTKEVDSKERNENQNSKSMKKKPFNIGNKEIVCGNVGDSEVYLFSSDPSISPIMLSHSHTVANKEEVERCKAEGADVQVEGDQAERFGARIDGLIVTRSLGDFQSSAIKSEPSVQRLELLPDTAISEAYLYSNDEDEQKKKDKTKFDKYAIPPPLWVVIASDGMWDVLPPDQLHKILLSFIGVDNVISNKVEQESESKKEDENKLIIFPDNYPSAQLVASHILSETLHKYHDSQEQKQETQPNHHKSKDNITVVVMRLEWEPVLKELTEEEEKVEEEEGKDEIKELFQNEKEKIDEKGQKERQKEGINVVERKKAENIPKSQIHNISTQSAFRKRPQTAKKESQKEKDKEKEKLRDLLIERERTLEFKRRLEEERKRRMEEERRIKDQDKKKKVEEEKKKIDESLKRGALEIFKKKKTKKDNIFEEDNKVKVKVEINEKEM</sequence>
<dbReference type="PANTHER" id="PTHR13832:SF827">
    <property type="entry name" value="PROTEIN PHOSPHATASE 1L"/>
    <property type="match status" value="1"/>
</dbReference>
<feature type="region of interest" description="Disordered" evidence="1">
    <location>
        <begin position="122"/>
        <end position="189"/>
    </location>
</feature>
<evidence type="ECO:0000259" key="2">
    <source>
        <dbReference type="PROSITE" id="PS51746"/>
    </source>
</evidence>
<accession>A0A5J4WEA0</accession>
<feature type="region of interest" description="Disordered" evidence="1">
    <location>
        <begin position="763"/>
        <end position="793"/>
    </location>
</feature>
<dbReference type="AlphaFoldDB" id="A0A5J4WEA0"/>
<dbReference type="Proteomes" id="UP000324800">
    <property type="component" value="Unassembled WGS sequence"/>
</dbReference>
<dbReference type="GO" id="GO:0004722">
    <property type="term" value="F:protein serine/threonine phosphatase activity"/>
    <property type="evidence" value="ECO:0007669"/>
    <property type="project" value="InterPro"/>
</dbReference>
<feature type="region of interest" description="Disordered" evidence="1">
    <location>
        <begin position="622"/>
        <end position="643"/>
    </location>
</feature>
<feature type="compositionally biased region" description="Acidic residues" evidence="1">
    <location>
        <begin position="662"/>
        <end position="673"/>
    </location>
</feature>
<dbReference type="Gene3D" id="3.60.40.10">
    <property type="entry name" value="PPM-type phosphatase domain"/>
    <property type="match status" value="1"/>
</dbReference>
<feature type="region of interest" description="Disordered" evidence="1">
    <location>
        <begin position="382"/>
        <end position="415"/>
    </location>
</feature>
<dbReference type="SMART" id="SM00332">
    <property type="entry name" value="PP2Cc"/>
    <property type="match status" value="1"/>
</dbReference>
<dbReference type="PROSITE" id="PS51746">
    <property type="entry name" value="PPM_2"/>
    <property type="match status" value="1"/>
</dbReference>
<feature type="compositionally biased region" description="Basic and acidic residues" evidence="1">
    <location>
        <begin position="1"/>
        <end position="16"/>
    </location>
</feature>
<dbReference type="OrthoDB" id="420076at2759"/>
<feature type="compositionally biased region" description="Polar residues" evidence="1">
    <location>
        <begin position="172"/>
        <end position="181"/>
    </location>
</feature>
<evidence type="ECO:0000313" key="3">
    <source>
        <dbReference type="EMBL" id="KAA6393284.1"/>
    </source>
</evidence>
<organism evidence="3 4">
    <name type="scientific">Streblomastix strix</name>
    <dbReference type="NCBI Taxonomy" id="222440"/>
    <lineage>
        <taxon>Eukaryota</taxon>
        <taxon>Metamonada</taxon>
        <taxon>Preaxostyla</taxon>
        <taxon>Oxymonadida</taxon>
        <taxon>Streblomastigidae</taxon>
        <taxon>Streblomastix</taxon>
    </lineage>
</organism>
<gene>
    <name evidence="3" type="ORF">EZS28_011186</name>
</gene>
<dbReference type="SUPFAM" id="SSF81606">
    <property type="entry name" value="PP2C-like"/>
    <property type="match status" value="1"/>
</dbReference>
<dbReference type="EMBL" id="SNRW01002281">
    <property type="protein sequence ID" value="KAA6393284.1"/>
    <property type="molecule type" value="Genomic_DNA"/>
</dbReference>
<dbReference type="PANTHER" id="PTHR13832">
    <property type="entry name" value="PROTEIN PHOSPHATASE 2C"/>
    <property type="match status" value="1"/>
</dbReference>
<feature type="compositionally biased region" description="Basic and acidic residues" evidence="1">
    <location>
        <begin position="390"/>
        <end position="405"/>
    </location>
</feature>
<evidence type="ECO:0000256" key="1">
    <source>
        <dbReference type="SAM" id="MobiDB-lite"/>
    </source>
</evidence>
<evidence type="ECO:0000313" key="4">
    <source>
        <dbReference type="Proteomes" id="UP000324800"/>
    </source>
</evidence>
<feature type="compositionally biased region" description="Polar residues" evidence="1">
    <location>
        <begin position="17"/>
        <end position="49"/>
    </location>
</feature>
<feature type="compositionally biased region" description="Basic and acidic residues" evidence="1">
    <location>
        <begin position="622"/>
        <end position="631"/>
    </location>
</feature>
<dbReference type="InterPro" id="IPR036457">
    <property type="entry name" value="PPM-type-like_dom_sf"/>
</dbReference>
<feature type="compositionally biased region" description="Basic and acidic residues" evidence="1">
    <location>
        <begin position="674"/>
        <end position="710"/>
    </location>
</feature>
<feature type="domain" description="PPM-type phosphatase" evidence="2">
    <location>
        <begin position="248"/>
        <end position="651"/>
    </location>
</feature>
<feature type="compositionally biased region" description="Basic and acidic residues" evidence="1">
    <location>
        <begin position="732"/>
        <end position="746"/>
    </location>
</feature>
<dbReference type="Pfam" id="PF00481">
    <property type="entry name" value="PP2C"/>
    <property type="match status" value="1"/>
</dbReference>
<feature type="region of interest" description="Disordered" evidence="1">
    <location>
        <begin position="1"/>
        <end position="49"/>
    </location>
</feature>
<reference evidence="3 4" key="1">
    <citation type="submission" date="2019-03" db="EMBL/GenBank/DDBJ databases">
        <title>Single cell metagenomics reveals metabolic interactions within the superorganism composed of flagellate Streblomastix strix and complex community of Bacteroidetes bacteria on its surface.</title>
        <authorList>
            <person name="Treitli S.C."/>
            <person name="Kolisko M."/>
            <person name="Husnik F."/>
            <person name="Keeling P."/>
            <person name="Hampl V."/>
        </authorList>
    </citation>
    <scope>NUCLEOTIDE SEQUENCE [LARGE SCALE GENOMIC DNA]</scope>
    <source>
        <strain evidence="3">ST1C</strain>
    </source>
</reference>
<comment type="caution">
    <text evidence="3">The sequence shown here is derived from an EMBL/GenBank/DDBJ whole genome shotgun (WGS) entry which is preliminary data.</text>
</comment>